<comment type="caution">
    <text evidence="2">The sequence shown here is derived from an EMBL/GenBank/DDBJ whole genome shotgun (WGS) entry which is preliminary data.</text>
</comment>
<evidence type="ECO:0000313" key="2">
    <source>
        <dbReference type="EMBL" id="MFC4220336.1"/>
    </source>
</evidence>
<dbReference type="EMBL" id="JBHSCL010000004">
    <property type="protein sequence ID" value="MFC4220336.1"/>
    <property type="molecule type" value="Genomic_DNA"/>
</dbReference>
<sequence length="198" mass="20903">MKTIKILSLLFATGLFMASCSNDDETPEEVNEEETITTMTVALIPQGGGANVTFVSRDLDGDGPDAPVITPDDIVLATNTTYSGTVSLLNETETPSENVNEEIEAEADEHQFIFTTGGGLNASTAYADEESDYVSGETGENFTTNNPVGILFTLTTTDASTGTFTVTLRHEPTKPNDGTLAGAGGETDITQTFDVTIE</sequence>
<gene>
    <name evidence="2" type="ORF">ACFOWS_09330</name>
</gene>
<protein>
    <submittedName>
        <fullName evidence="2">Type 1 periplasmic binding fold superfamily protein</fullName>
    </submittedName>
</protein>
<name>A0ABV8PP06_9FLAO</name>
<dbReference type="RefSeq" id="WP_379763811.1">
    <property type="nucleotide sequence ID" value="NZ_JBHSCL010000004.1"/>
</dbReference>
<dbReference type="Proteomes" id="UP001595841">
    <property type="component" value="Unassembled WGS sequence"/>
</dbReference>
<reference evidence="3" key="1">
    <citation type="journal article" date="2019" name="Int. J. Syst. Evol. Microbiol.">
        <title>The Global Catalogue of Microorganisms (GCM) 10K type strain sequencing project: providing services to taxonomists for standard genome sequencing and annotation.</title>
        <authorList>
            <consortium name="The Broad Institute Genomics Platform"/>
            <consortium name="The Broad Institute Genome Sequencing Center for Infectious Disease"/>
            <person name="Wu L."/>
            <person name="Ma J."/>
        </authorList>
    </citation>
    <scope>NUCLEOTIDE SEQUENCE [LARGE SCALE GENOMIC DNA]</scope>
    <source>
        <strain evidence="3">CGMCC 1.15774</strain>
    </source>
</reference>
<dbReference type="PROSITE" id="PS51257">
    <property type="entry name" value="PROKAR_LIPOPROTEIN"/>
    <property type="match status" value="1"/>
</dbReference>
<accession>A0ABV8PP06</accession>
<organism evidence="2 3">
    <name type="scientific">Flagellimonas marina</name>
    <dbReference type="NCBI Taxonomy" id="1775168"/>
    <lineage>
        <taxon>Bacteria</taxon>
        <taxon>Pseudomonadati</taxon>
        <taxon>Bacteroidota</taxon>
        <taxon>Flavobacteriia</taxon>
        <taxon>Flavobacteriales</taxon>
        <taxon>Flavobacteriaceae</taxon>
        <taxon>Flagellimonas</taxon>
    </lineage>
</organism>
<proteinExistence type="predicted"/>
<keyword evidence="1" id="KW-0732">Signal</keyword>
<evidence type="ECO:0000313" key="3">
    <source>
        <dbReference type="Proteomes" id="UP001595841"/>
    </source>
</evidence>
<keyword evidence="3" id="KW-1185">Reference proteome</keyword>
<feature type="signal peptide" evidence="1">
    <location>
        <begin position="1"/>
        <end position="23"/>
    </location>
</feature>
<evidence type="ECO:0000256" key="1">
    <source>
        <dbReference type="SAM" id="SignalP"/>
    </source>
</evidence>
<feature type="chain" id="PRO_5045573690" evidence="1">
    <location>
        <begin position="24"/>
        <end position="198"/>
    </location>
</feature>